<dbReference type="Proteomes" id="UP000218785">
    <property type="component" value="Chromosome"/>
</dbReference>
<dbReference type="InterPro" id="IPR045865">
    <property type="entry name" value="ACT-like_dom_sf"/>
</dbReference>
<dbReference type="RefSeq" id="WP_096576083.1">
    <property type="nucleotide sequence ID" value="NZ_CAWNJS010000001.1"/>
</dbReference>
<evidence type="ECO:0000313" key="3">
    <source>
        <dbReference type="Proteomes" id="UP000218785"/>
    </source>
</evidence>
<name>A0A1Z4MYL2_9CYAN</name>
<feature type="domain" description="NIL" evidence="1">
    <location>
        <begin position="14"/>
        <end position="84"/>
    </location>
</feature>
<evidence type="ECO:0000313" key="2">
    <source>
        <dbReference type="EMBL" id="BAY98577.1"/>
    </source>
</evidence>
<organism evidence="2 3">
    <name type="scientific">Tolypothrix tenuis PCC 7101</name>
    <dbReference type="NCBI Taxonomy" id="231146"/>
    <lineage>
        <taxon>Bacteria</taxon>
        <taxon>Bacillati</taxon>
        <taxon>Cyanobacteriota</taxon>
        <taxon>Cyanophyceae</taxon>
        <taxon>Nostocales</taxon>
        <taxon>Tolypothrichaceae</taxon>
        <taxon>Tolypothrix</taxon>
    </lineage>
</organism>
<dbReference type="KEGG" id="ttq:NIES37_25280"/>
<dbReference type="AlphaFoldDB" id="A0A1Z4MYL2"/>
<sequence length="221" mass="25193">MSANKIRKSAPIHSRISVPAQYQRQPVISRLVSRYGITVNIVAASLVSGSESDGWFDLEFLGNPEQITNSLSYLQELGVGLVELAIANHIQFYQHSQPFPKAINKLTRKELETFKNQWATECQKWLSHGQTNRLHIQLCILKSYYKKPIISQLVSRFGLTVNITSAFLNPSVEDDGWFDLDLWGETKQIHSSLRYLKKLGLPIWPNWSGTVQHGNLEQIVF</sequence>
<dbReference type="SUPFAM" id="SSF55021">
    <property type="entry name" value="ACT-like"/>
    <property type="match status" value="2"/>
</dbReference>
<dbReference type="SMART" id="SM00930">
    <property type="entry name" value="NIL"/>
    <property type="match status" value="2"/>
</dbReference>
<proteinExistence type="predicted"/>
<protein>
    <recommendedName>
        <fullName evidence="1">NIL domain-containing protein</fullName>
    </recommendedName>
</protein>
<dbReference type="Pfam" id="PF09383">
    <property type="entry name" value="NIL"/>
    <property type="match status" value="2"/>
</dbReference>
<evidence type="ECO:0000259" key="1">
    <source>
        <dbReference type="SMART" id="SM00930"/>
    </source>
</evidence>
<reference evidence="2 3" key="1">
    <citation type="submission" date="2017-06" db="EMBL/GenBank/DDBJ databases">
        <title>Genome sequencing of cyanobaciteial culture collection at National Institute for Environmental Studies (NIES).</title>
        <authorList>
            <person name="Hirose Y."/>
            <person name="Shimura Y."/>
            <person name="Fujisawa T."/>
            <person name="Nakamura Y."/>
            <person name="Kawachi M."/>
        </authorList>
    </citation>
    <scope>NUCLEOTIDE SEQUENCE [LARGE SCALE GENOMIC DNA]</scope>
    <source>
        <strain evidence="2 3">NIES-37</strain>
    </source>
</reference>
<dbReference type="Gene3D" id="3.30.70.260">
    <property type="match status" value="2"/>
</dbReference>
<gene>
    <name evidence="2" type="ORF">NIES37_25280</name>
</gene>
<accession>A0A1Z4MYL2</accession>
<feature type="domain" description="NIL" evidence="1">
    <location>
        <begin position="132"/>
        <end position="206"/>
    </location>
</feature>
<keyword evidence="3" id="KW-1185">Reference proteome</keyword>
<dbReference type="InterPro" id="IPR018449">
    <property type="entry name" value="NIL_domain"/>
</dbReference>
<dbReference type="EMBL" id="AP018248">
    <property type="protein sequence ID" value="BAY98577.1"/>
    <property type="molecule type" value="Genomic_DNA"/>
</dbReference>